<accession>A0A512DV49</accession>
<evidence type="ECO:0000313" key="8">
    <source>
        <dbReference type="Proteomes" id="UP000321523"/>
    </source>
</evidence>
<dbReference type="InterPro" id="IPR013249">
    <property type="entry name" value="RNA_pol_sigma70_r4_t2"/>
</dbReference>
<dbReference type="Gene3D" id="1.10.1740.10">
    <property type="match status" value="1"/>
</dbReference>
<evidence type="ECO:0000256" key="1">
    <source>
        <dbReference type="ARBA" id="ARBA00010641"/>
    </source>
</evidence>
<dbReference type="InterPro" id="IPR013325">
    <property type="entry name" value="RNA_pol_sigma_r2"/>
</dbReference>
<dbReference type="InterPro" id="IPR053866">
    <property type="entry name" value="PhyR_sigma2"/>
</dbReference>
<dbReference type="EMBL" id="BJYZ01000021">
    <property type="protein sequence ID" value="GEO40338.1"/>
    <property type="molecule type" value="Genomic_DNA"/>
</dbReference>
<proteinExistence type="inferred from homology"/>
<dbReference type="GO" id="GO:0016987">
    <property type="term" value="F:sigma factor activity"/>
    <property type="evidence" value="ECO:0007669"/>
    <property type="project" value="UniProtKB-KW"/>
</dbReference>
<evidence type="ECO:0000256" key="3">
    <source>
        <dbReference type="ARBA" id="ARBA00023082"/>
    </source>
</evidence>
<keyword evidence="2" id="KW-0805">Transcription regulation</keyword>
<dbReference type="InterPro" id="IPR014284">
    <property type="entry name" value="RNA_pol_sigma-70_dom"/>
</dbReference>
<dbReference type="InterPro" id="IPR039425">
    <property type="entry name" value="RNA_pol_sigma-70-like"/>
</dbReference>
<feature type="domain" description="RNA polymerase sigma factor 70 region 4 type 2" evidence="5">
    <location>
        <begin position="83"/>
        <end position="135"/>
    </location>
</feature>
<comment type="similarity">
    <text evidence="1">Belongs to the sigma-70 factor family. ECF subfamily.</text>
</comment>
<comment type="caution">
    <text evidence="7">The sequence shown here is derived from an EMBL/GenBank/DDBJ whole genome shotgun (WGS) entry which is preliminary data.</text>
</comment>
<evidence type="ECO:0000256" key="4">
    <source>
        <dbReference type="ARBA" id="ARBA00023163"/>
    </source>
</evidence>
<name>A0A512DV49_9PROT</name>
<dbReference type="Pfam" id="PF22029">
    <property type="entry name" value="PhyR_sigma2"/>
    <property type="match status" value="1"/>
</dbReference>
<dbReference type="SUPFAM" id="SSF88659">
    <property type="entry name" value="Sigma3 and sigma4 domains of RNA polymerase sigma factors"/>
    <property type="match status" value="1"/>
</dbReference>
<dbReference type="AlphaFoldDB" id="A0A512DV49"/>
<dbReference type="Pfam" id="PF08281">
    <property type="entry name" value="Sigma70_r4_2"/>
    <property type="match status" value="1"/>
</dbReference>
<gene>
    <name evidence="7" type="ORF">SAE02_44860</name>
</gene>
<keyword evidence="4" id="KW-0804">Transcription</keyword>
<dbReference type="Proteomes" id="UP000321523">
    <property type="component" value="Unassembled WGS sequence"/>
</dbReference>
<evidence type="ECO:0000259" key="5">
    <source>
        <dbReference type="Pfam" id="PF08281"/>
    </source>
</evidence>
<protein>
    <submittedName>
        <fullName evidence="7">DNA-directed RNA polymerase sigma-70 factor</fullName>
    </submittedName>
</protein>
<organism evidence="7 8">
    <name type="scientific">Skermanella aerolata</name>
    <dbReference type="NCBI Taxonomy" id="393310"/>
    <lineage>
        <taxon>Bacteria</taxon>
        <taxon>Pseudomonadati</taxon>
        <taxon>Pseudomonadota</taxon>
        <taxon>Alphaproteobacteria</taxon>
        <taxon>Rhodospirillales</taxon>
        <taxon>Azospirillaceae</taxon>
        <taxon>Skermanella</taxon>
    </lineage>
</organism>
<dbReference type="GO" id="GO:0006352">
    <property type="term" value="P:DNA-templated transcription initiation"/>
    <property type="evidence" value="ECO:0007669"/>
    <property type="project" value="InterPro"/>
</dbReference>
<dbReference type="GO" id="GO:0003677">
    <property type="term" value="F:DNA binding"/>
    <property type="evidence" value="ECO:0007669"/>
    <property type="project" value="InterPro"/>
</dbReference>
<sequence length="154" mass="17105">MALTGSRAEGDDLVQHACERALTRTYQWQPGSRLDSWLFRIIQNTWADERKSARSRTQAPIEAATDEIGDDGVRRAEARLTLDNVYRELCNLPEEQRAVLTLVCVDGLSYKEVAEILGIPVGTVMSRVARGRLALADRIEASGGHSADNILKLR</sequence>
<dbReference type="PANTHER" id="PTHR43133:SF25">
    <property type="entry name" value="RNA POLYMERASE SIGMA FACTOR RFAY-RELATED"/>
    <property type="match status" value="1"/>
</dbReference>
<dbReference type="CDD" id="cd06171">
    <property type="entry name" value="Sigma70_r4"/>
    <property type="match status" value="1"/>
</dbReference>
<dbReference type="GO" id="GO:0000428">
    <property type="term" value="C:DNA-directed RNA polymerase complex"/>
    <property type="evidence" value="ECO:0007669"/>
    <property type="project" value="UniProtKB-KW"/>
</dbReference>
<evidence type="ECO:0000259" key="6">
    <source>
        <dbReference type="Pfam" id="PF22029"/>
    </source>
</evidence>
<dbReference type="InterPro" id="IPR013324">
    <property type="entry name" value="RNA_pol_sigma_r3/r4-like"/>
</dbReference>
<keyword evidence="7" id="KW-0240">DNA-directed RNA polymerase</keyword>
<keyword evidence="8" id="KW-1185">Reference proteome</keyword>
<dbReference type="SUPFAM" id="SSF88946">
    <property type="entry name" value="Sigma2 domain of RNA polymerase sigma factors"/>
    <property type="match status" value="1"/>
</dbReference>
<dbReference type="PANTHER" id="PTHR43133">
    <property type="entry name" value="RNA POLYMERASE ECF-TYPE SIGMA FACTO"/>
    <property type="match status" value="1"/>
</dbReference>
<feature type="domain" description="PhyR sigma2" evidence="6">
    <location>
        <begin position="2"/>
        <end position="42"/>
    </location>
</feature>
<dbReference type="Gene3D" id="1.10.10.10">
    <property type="entry name" value="Winged helix-like DNA-binding domain superfamily/Winged helix DNA-binding domain"/>
    <property type="match status" value="1"/>
</dbReference>
<keyword evidence="3" id="KW-0731">Sigma factor</keyword>
<dbReference type="InterPro" id="IPR036388">
    <property type="entry name" value="WH-like_DNA-bd_sf"/>
</dbReference>
<evidence type="ECO:0000256" key="2">
    <source>
        <dbReference type="ARBA" id="ARBA00023015"/>
    </source>
</evidence>
<dbReference type="NCBIfam" id="TIGR02937">
    <property type="entry name" value="sigma70-ECF"/>
    <property type="match status" value="1"/>
</dbReference>
<reference evidence="7 8" key="1">
    <citation type="submission" date="2019-07" db="EMBL/GenBank/DDBJ databases">
        <title>Whole genome shotgun sequence of Skermanella aerolata NBRC 106429.</title>
        <authorList>
            <person name="Hosoyama A."/>
            <person name="Uohara A."/>
            <person name="Ohji S."/>
            <person name="Ichikawa N."/>
        </authorList>
    </citation>
    <scope>NUCLEOTIDE SEQUENCE [LARGE SCALE GENOMIC DNA]</scope>
    <source>
        <strain evidence="7 8">NBRC 106429</strain>
    </source>
</reference>
<evidence type="ECO:0000313" key="7">
    <source>
        <dbReference type="EMBL" id="GEO40338.1"/>
    </source>
</evidence>